<accession>A0A2V1HT17</accession>
<comment type="similarity">
    <text evidence="3">Belongs to the C-glycoside deglycosidase beta subunit family.</text>
</comment>
<dbReference type="InterPro" id="IPR045959">
    <property type="entry name" value="CGDB"/>
</dbReference>
<evidence type="ECO:0000256" key="3">
    <source>
        <dbReference type="ARBA" id="ARBA00046336"/>
    </source>
</evidence>
<sequence length="130" mass="14340">MFDRYIIVENSLRNVEDGADIVGFAFEARCGYYRRLILSMVEELAVSVDGEAIPREDVALTVDGTSYSLEDMRTEYTVAWEFGDPATITVRRPGGLTAGPHELGLAEQLRISYIPVPHTPSTTQTQTVAA</sequence>
<evidence type="ECO:0000313" key="6">
    <source>
        <dbReference type="EMBL" id="PVZ95745.1"/>
    </source>
</evidence>
<keyword evidence="1" id="KW-0456">Lyase</keyword>
<dbReference type="EMBL" id="QEOP01000001">
    <property type="protein sequence ID" value="PVZ95745.1"/>
    <property type="molecule type" value="Genomic_DNA"/>
</dbReference>
<dbReference type="OrthoDB" id="1494151at2"/>
<feature type="domain" description="C-glycoside deglycosidase beta subunit" evidence="5">
    <location>
        <begin position="2"/>
        <end position="113"/>
    </location>
</feature>
<keyword evidence="2" id="KW-0119">Carbohydrate metabolism</keyword>
<dbReference type="Proteomes" id="UP000244893">
    <property type="component" value="Unassembled WGS sequence"/>
</dbReference>
<comment type="caution">
    <text evidence="6">The sequence shown here is derived from an EMBL/GenBank/DDBJ whole genome shotgun (WGS) entry which is preliminary data.</text>
</comment>
<dbReference type="AlphaFoldDB" id="A0A2V1HT17"/>
<evidence type="ECO:0000256" key="2">
    <source>
        <dbReference type="ARBA" id="ARBA00023277"/>
    </source>
</evidence>
<name>A0A2V1HT17_9MICO</name>
<reference evidence="6 7" key="1">
    <citation type="submission" date="2018-05" db="EMBL/GenBank/DDBJ databases">
        <title>Amnibacterium sp. M8JJ-5, whole genome shotgun sequence.</title>
        <authorList>
            <person name="Tuo L."/>
        </authorList>
    </citation>
    <scope>NUCLEOTIDE SEQUENCE [LARGE SCALE GENOMIC DNA]</scope>
    <source>
        <strain evidence="6 7">M8JJ-5</strain>
    </source>
</reference>
<dbReference type="GO" id="GO:0016829">
    <property type="term" value="F:lyase activity"/>
    <property type="evidence" value="ECO:0007669"/>
    <property type="project" value="UniProtKB-KW"/>
</dbReference>
<dbReference type="RefSeq" id="WP_116755480.1">
    <property type="nucleotide sequence ID" value="NZ_JBHUEX010000001.1"/>
</dbReference>
<evidence type="ECO:0000313" key="7">
    <source>
        <dbReference type="Proteomes" id="UP000244893"/>
    </source>
</evidence>
<gene>
    <name evidence="6" type="ORF">DDQ50_04500</name>
</gene>
<evidence type="ECO:0000256" key="1">
    <source>
        <dbReference type="ARBA" id="ARBA00023239"/>
    </source>
</evidence>
<proteinExistence type="inferred from homology"/>
<organism evidence="6 7">
    <name type="scientific">Amnibacterium flavum</name>
    <dbReference type="NCBI Taxonomy" id="2173173"/>
    <lineage>
        <taxon>Bacteria</taxon>
        <taxon>Bacillati</taxon>
        <taxon>Actinomycetota</taxon>
        <taxon>Actinomycetes</taxon>
        <taxon>Micrococcales</taxon>
        <taxon>Microbacteriaceae</taxon>
        <taxon>Amnibacterium</taxon>
    </lineage>
</organism>
<keyword evidence="7" id="KW-1185">Reference proteome</keyword>
<protein>
    <recommendedName>
        <fullName evidence="4">C-deglycosylation enzyme beta subunit</fullName>
    </recommendedName>
</protein>
<evidence type="ECO:0000259" key="5">
    <source>
        <dbReference type="Pfam" id="PF19906"/>
    </source>
</evidence>
<dbReference type="Pfam" id="PF19906">
    <property type="entry name" value="CGDB"/>
    <property type="match status" value="1"/>
</dbReference>
<evidence type="ECO:0000256" key="4">
    <source>
        <dbReference type="ARBA" id="ARBA00047208"/>
    </source>
</evidence>